<dbReference type="Proteomes" id="UP001396898">
    <property type="component" value="Unassembled WGS sequence"/>
</dbReference>
<dbReference type="EC" id="3.1.3.25" evidence="4"/>
<dbReference type="PANTHER" id="PTHR20854:SF4">
    <property type="entry name" value="INOSITOL-1-MONOPHOSPHATASE-RELATED"/>
    <property type="match status" value="1"/>
</dbReference>
<sequence>MSPDLQAVHDVLVDVAKQAGHMILSATPRVHAAGSKKNTTDLVTETDQAVEQYIQTTLAAQFPDMGFYGEESYTPGAKLGAEPVFVCDPIDGTANFVHGFPWVCTSLALVIDRKPVVGVIYNPFLRSLYTAIQGQGSFVDLTTPLPLRREPEPLTTLQHALVAVEWGADRRGPNFEVKQRTFVALARAVEDGGAMVHSLRSTGSAALNFALVASGALDLYWEGAAYAWDVSAGWLILSEAGGIVVDTNPGGWEATLDGRRYMAVRGAPAGQKELVQEFWGHVAGQLDYHA</sequence>
<dbReference type="EMBL" id="JAQQWI010000007">
    <property type="protein sequence ID" value="KAK8029089.1"/>
    <property type="molecule type" value="Genomic_DNA"/>
</dbReference>
<dbReference type="Gene3D" id="3.40.190.80">
    <property type="match status" value="1"/>
</dbReference>
<proteinExistence type="inferred from homology"/>
<comment type="pathway">
    <text evidence="4">Polyol metabolism; myo-inositol biosynthesis; myo-inositol from D-glucose 6-phosphate: step 2/2.</text>
</comment>
<gene>
    <name evidence="5" type="ORF">PG991_006145</name>
</gene>
<keyword evidence="4" id="KW-0378">Hydrolase</keyword>
<keyword evidence="4" id="KW-0479">Metal-binding</keyword>
<comment type="cofactor">
    <cofactor evidence="2 4">
        <name>Mg(2+)</name>
        <dbReference type="ChEBI" id="CHEBI:18420"/>
    </cofactor>
</comment>
<evidence type="ECO:0000256" key="1">
    <source>
        <dbReference type="ARBA" id="ARBA00001033"/>
    </source>
</evidence>
<dbReference type="Pfam" id="PF00459">
    <property type="entry name" value="Inositol_P"/>
    <property type="match status" value="1"/>
</dbReference>
<keyword evidence="4" id="KW-0460">Magnesium</keyword>
<evidence type="ECO:0000256" key="2">
    <source>
        <dbReference type="ARBA" id="ARBA00001946"/>
    </source>
</evidence>
<comment type="similarity">
    <text evidence="3 4">Belongs to the inositol monophosphatase superfamily.</text>
</comment>
<dbReference type="Gene3D" id="3.30.540.10">
    <property type="entry name" value="Fructose-1,6-Bisphosphatase, subunit A, domain 1"/>
    <property type="match status" value="1"/>
</dbReference>
<evidence type="ECO:0000256" key="4">
    <source>
        <dbReference type="RuleBase" id="RU364068"/>
    </source>
</evidence>
<comment type="caution">
    <text evidence="5">The sequence shown here is derived from an EMBL/GenBank/DDBJ whole genome shotgun (WGS) entry which is preliminary data.</text>
</comment>
<protein>
    <recommendedName>
        <fullName evidence="4">Inositol-1-monophosphatase</fullName>
        <ecNumber evidence="4">3.1.3.25</ecNumber>
    </recommendedName>
</protein>
<keyword evidence="6" id="KW-1185">Reference proteome</keyword>
<organism evidence="5 6">
    <name type="scientific">Apiospora marii</name>
    <dbReference type="NCBI Taxonomy" id="335849"/>
    <lineage>
        <taxon>Eukaryota</taxon>
        <taxon>Fungi</taxon>
        <taxon>Dikarya</taxon>
        <taxon>Ascomycota</taxon>
        <taxon>Pezizomycotina</taxon>
        <taxon>Sordariomycetes</taxon>
        <taxon>Xylariomycetidae</taxon>
        <taxon>Amphisphaeriales</taxon>
        <taxon>Apiosporaceae</taxon>
        <taxon>Apiospora</taxon>
    </lineage>
</organism>
<dbReference type="PANTHER" id="PTHR20854">
    <property type="entry name" value="INOSITOL MONOPHOSPHATASE"/>
    <property type="match status" value="1"/>
</dbReference>
<evidence type="ECO:0000256" key="3">
    <source>
        <dbReference type="ARBA" id="ARBA00009759"/>
    </source>
</evidence>
<dbReference type="CDD" id="cd01639">
    <property type="entry name" value="IMPase"/>
    <property type="match status" value="1"/>
</dbReference>
<comment type="catalytic activity">
    <reaction evidence="1 4">
        <text>a myo-inositol phosphate + H2O = myo-inositol + phosphate</text>
        <dbReference type="Rhea" id="RHEA:24056"/>
        <dbReference type="ChEBI" id="CHEBI:15377"/>
        <dbReference type="ChEBI" id="CHEBI:17268"/>
        <dbReference type="ChEBI" id="CHEBI:43474"/>
        <dbReference type="ChEBI" id="CHEBI:84139"/>
        <dbReference type="EC" id="3.1.3.25"/>
    </reaction>
</comment>
<evidence type="ECO:0000313" key="6">
    <source>
        <dbReference type="Proteomes" id="UP001396898"/>
    </source>
</evidence>
<dbReference type="InterPro" id="IPR000760">
    <property type="entry name" value="Inositol_monophosphatase-like"/>
</dbReference>
<accession>A0ABR1SB81</accession>
<name>A0ABR1SB81_9PEZI</name>
<dbReference type="SUPFAM" id="SSF56655">
    <property type="entry name" value="Carbohydrate phosphatase"/>
    <property type="match status" value="1"/>
</dbReference>
<dbReference type="InterPro" id="IPR033942">
    <property type="entry name" value="IMPase"/>
</dbReference>
<evidence type="ECO:0000313" key="5">
    <source>
        <dbReference type="EMBL" id="KAK8029089.1"/>
    </source>
</evidence>
<reference evidence="5 6" key="1">
    <citation type="submission" date="2023-01" db="EMBL/GenBank/DDBJ databases">
        <title>Analysis of 21 Apiospora genomes using comparative genomics revels a genus with tremendous synthesis potential of carbohydrate active enzymes and secondary metabolites.</title>
        <authorList>
            <person name="Sorensen T."/>
        </authorList>
    </citation>
    <scope>NUCLEOTIDE SEQUENCE [LARGE SCALE GENOMIC DNA]</scope>
    <source>
        <strain evidence="5 6">CBS 20057</strain>
    </source>
</reference>
<dbReference type="PRINTS" id="PR00377">
    <property type="entry name" value="IMPHPHTASES"/>
</dbReference>